<proteinExistence type="predicted"/>
<comment type="caution">
    <text evidence="2">The sequence shown here is derived from an EMBL/GenBank/DDBJ whole genome shotgun (WGS) entry which is preliminary data.</text>
</comment>
<accession>A0A8H5LPV7</accession>
<keyword evidence="3" id="KW-1185">Reference proteome</keyword>
<evidence type="ECO:0000313" key="1">
    <source>
        <dbReference type="EMBL" id="KAF5346617.1"/>
    </source>
</evidence>
<reference evidence="2 3" key="1">
    <citation type="journal article" date="2020" name="ISME J.">
        <title>Uncovering the hidden diversity of litter-decomposition mechanisms in mushroom-forming fungi.</title>
        <authorList>
            <person name="Floudas D."/>
            <person name="Bentzer J."/>
            <person name="Ahren D."/>
            <person name="Johansson T."/>
            <person name="Persson P."/>
            <person name="Tunlid A."/>
        </authorList>
    </citation>
    <scope>NUCLEOTIDE SEQUENCE [LARGE SCALE GENOMIC DNA]</scope>
    <source>
        <strain evidence="2 3">CBS 406.79</strain>
    </source>
</reference>
<dbReference type="AlphaFoldDB" id="A0A8H5LPV7"/>
<evidence type="ECO:0000313" key="2">
    <source>
        <dbReference type="EMBL" id="KAF5365016.1"/>
    </source>
</evidence>
<gene>
    <name evidence="2" type="ORF">D9757_011443</name>
    <name evidence="1" type="ORF">D9757_013560</name>
</gene>
<dbReference type="EMBL" id="JAACJN010000177">
    <property type="protein sequence ID" value="KAF5365016.1"/>
    <property type="molecule type" value="Genomic_DNA"/>
</dbReference>
<sequence>MTHHYLIDHDVVGGACLATTCFFLPEELRSTAAATSPPSTNITLLPSGGESGGGCRMMADATEEFELDEPGDGNGEEQRSLVQCYPWCPAASYISQLQFFLRHESISFCHDTLPTLAACHLYRDSQWPLLDCILAYYQGYPKMPTCLTAESSVLANEVERIDFERRINLAKLAVGFVMQSLIPGSLYLLIRSPGSTKVCRWPSCNAGKARE</sequence>
<dbReference type="Proteomes" id="UP000518752">
    <property type="component" value="Unassembled WGS sequence"/>
</dbReference>
<dbReference type="EMBL" id="JAACJN010000348">
    <property type="protein sequence ID" value="KAF5346617.1"/>
    <property type="molecule type" value="Genomic_DNA"/>
</dbReference>
<evidence type="ECO:0000313" key="3">
    <source>
        <dbReference type="Proteomes" id="UP000518752"/>
    </source>
</evidence>
<name>A0A8H5LPV7_9AGAR</name>
<protein>
    <submittedName>
        <fullName evidence="2">Uncharacterized protein</fullName>
    </submittedName>
</protein>
<dbReference type="OrthoDB" id="5784at2759"/>
<organism evidence="2 3">
    <name type="scientific">Collybiopsis confluens</name>
    <dbReference type="NCBI Taxonomy" id="2823264"/>
    <lineage>
        <taxon>Eukaryota</taxon>
        <taxon>Fungi</taxon>
        <taxon>Dikarya</taxon>
        <taxon>Basidiomycota</taxon>
        <taxon>Agaricomycotina</taxon>
        <taxon>Agaricomycetes</taxon>
        <taxon>Agaricomycetidae</taxon>
        <taxon>Agaricales</taxon>
        <taxon>Marasmiineae</taxon>
        <taxon>Omphalotaceae</taxon>
        <taxon>Collybiopsis</taxon>
    </lineage>
</organism>